<accession>A0A285JJK1</accession>
<dbReference type="SUPFAM" id="SSF48452">
    <property type="entry name" value="TPR-like"/>
    <property type="match status" value="1"/>
</dbReference>
<dbReference type="InterPro" id="IPR019734">
    <property type="entry name" value="TPR_rpt"/>
</dbReference>
<evidence type="ECO:0000313" key="2">
    <source>
        <dbReference type="EMBL" id="SNY60482.1"/>
    </source>
</evidence>
<dbReference type="OrthoDB" id="9815894at2"/>
<protein>
    <submittedName>
        <fullName evidence="2">Tetratricopeptide repeat-containing protein</fullName>
    </submittedName>
</protein>
<dbReference type="InterPro" id="IPR027417">
    <property type="entry name" value="P-loop_NTPase"/>
</dbReference>
<dbReference type="PANTHER" id="PTHR12788">
    <property type="entry name" value="PROTEIN-TYROSINE SULFOTRANSFERASE 2"/>
    <property type="match status" value="1"/>
</dbReference>
<dbReference type="Pfam" id="PF13432">
    <property type="entry name" value="TPR_16"/>
    <property type="match status" value="1"/>
</dbReference>
<dbReference type="Pfam" id="PF13469">
    <property type="entry name" value="Sulfotransfer_3"/>
    <property type="match status" value="1"/>
</dbReference>
<sequence>MHEQATLSESIKLIEAENFNNAIVTLRALISEQPDSYQAWSLLSKCLFEVGDLKQAVQASVHAQSIDPLIQSFQQIQNLLQQVAFSEAKQIANTMLAKYPAHPRAICTLAHIATKQNDPERSVSLLESAISFNPADLTLQNMLTNSYASAGYFSKAIQAANMLVVLDETFESLWTLIGLLLKYGQYDNLLDACERARRYVGQSVQRASQIDLIKGQALRIIGNKTESIAALKASLGADPLNADAWWALADMKDYAFSDIERADINKIVTATHLDKRKRCIAAFALAKASEGQSSPTQMMSYYHQANALGVSEYYEPSLLENEFNTRTNTYTTKNLIVQADSVEKRITPIFIVGLPRSGSTLVEQILASHSAIEATLEQPTLPIIESRAQTLCMQRYGLPLPQALDKLSPEELSQLGNAYLEDSALFRTGSASFFIDKQPFNFRLVGFIHKILPHAIVIDVRRNPLDCGFSLYKQYFHSGVDFSYNLSHIGAAYNAYVKLMDHWDNAIPSKVYKLEYESLVNDPEAEVRKLLAKLGVPFEQKCLSFHKIKRNIHTASSEQVRKPLNRQGIGAWRKVEEQLSDLIDIVHKDGTGADNKH</sequence>
<dbReference type="Gene3D" id="1.25.40.10">
    <property type="entry name" value="Tetratricopeptide repeat domain"/>
    <property type="match status" value="1"/>
</dbReference>
<dbReference type="InterPro" id="IPR011990">
    <property type="entry name" value="TPR-like_helical_dom_sf"/>
</dbReference>
<organism evidence="2 3">
    <name type="scientific">Arsukibacterium tuosuense</name>
    <dbReference type="NCBI Taxonomy" id="1323745"/>
    <lineage>
        <taxon>Bacteria</taxon>
        <taxon>Pseudomonadati</taxon>
        <taxon>Pseudomonadota</taxon>
        <taxon>Gammaproteobacteria</taxon>
        <taxon>Chromatiales</taxon>
        <taxon>Chromatiaceae</taxon>
        <taxon>Arsukibacterium</taxon>
    </lineage>
</organism>
<name>A0A285JJK1_9GAMM</name>
<gene>
    <name evidence="2" type="ORF">SAMN06297280_0104</name>
</gene>
<dbReference type="SUPFAM" id="SSF52540">
    <property type="entry name" value="P-loop containing nucleoside triphosphate hydrolases"/>
    <property type="match status" value="1"/>
</dbReference>
<evidence type="ECO:0000256" key="1">
    <source>
        <dbReference type="ARBA" id="ARBA00022679"/>
    </source>
</evidence>
<dbReference type="RefSeq" id="WP_097112999.1">
    <property type="nucleotide sequence ID" value="NZ_OBEB01000010.1"/>
</dbReference>
<dbReference type="Proteomes" id="UP000219353">
    <property type="component" value="Unassembled WGS sequence"/>
</dbReference>
<dbReference type="AlphaFoldDB" id="A0A285JJK1"/>
<dbReference type="InterPro" id="IPR026634">
    <property type="entry name" value="TPST-like"/>
</dbReference>
<dbReference type="Pfam" id="PF14559">
    <property type="entry name" value="TPR_19"/>
    <property type="match status" value="1"/>
</dbReference>
<keyword evidence="1" id="KW-0808">Transferase</keyword>
<dbReference type="PANTHER" id="PTHR12788:SF10">
    <property type="entry name" value="PROTEIN-TYROSINE SULFOTRANSFERASE"/>
    <property type="match status" value="1"/>
</dbReference>
<proteinExistence type="predicted"/>
<dbReference type="Gene3D" id="3.40.50.300">
    <property type="entry name" value="P-loop containing nucleotide triphosphate hydrolases"/>
    <property type="match status" value="1"/>
</dbReference>
<dbReference type="EMBL" id="OBEB01000010">
    <property type="protein sequence ID" value="SNY60482.1"/>
    <property type="molecule type" value="Genomic_DNA"/>
</dbReference>
<keyword evidence="3" id="KW-1185">Reference proteome</keyword>
<dbReference type="GO" id="GO:0008476">
    <property type="term" value="F:protein-tyrosine sulfotransferase activity"/>
    <property type="evidence" value="ECO:0007669"/>
    <property type="project" value="InterPro"/>
</dbReference>
<dbReference type="Pfam" id="PF13181">
    <property type="entry name" value="TPR_8"/>
    <property type="match status" value="1"/>
</dbReference>
<reference evidence="3" key="1">
    <citation type="submission" date="2017-09" db="EMBL/GenBank/DDBJ databases">
        <authorList>
            <person name="Varghese N."/>
            <person name="Submissions S."/>
        </authorList>
    </citation>
    <scope>NUCLEOTIDE SEQUENCE [LARGE SCALE GENOMIC DNA]</scope>
    <source>
        <strain evidence="3">CGMCC 1.12461</strain>
    </source>
</reference>
<evidence type="ECO:0000313" key="3">
    <source>
        <dbReference type="Proteomes" id="UP000219353"/>
    </source>
</evidence>